<feature type="transmembrane region" description="Helical" evidence="2">
    <location>
        <begin position="493"/>
        <end position="514"/>
    </location>
</feature>
<protein>
    <submittedName>
        <fullName evidence="4">ABC1 kinase family protein</fullName>
    </submittedName>
</protein>
<evidence type="ECO:0000313" key="5">
    <source>
        <dbReference type="Proteomes" id="UP001589613"/>
    </source>
</evidence>
<dbReference type="InterPro" id="IPR000719">
    <property type="entry name" value="Prot_kinase_dom"/>
</dbReference>
<dbReference type="Pfam" id="PF03109">
    <property type="entry name" value="ABC1"/>
    <property type="match status" value="1"/>
</dbReference>
<keyword evidence="4" id="KW-0418">Kinase</keyword>
<comment type="similarity">
    <text evidence="1">Belongs to the protein kinase superfamily. ADCK protein kinase family.</text>
</comment>
<keyword evidence="2" id="KW-0812">Transmembrane</keyword>
<feature type="domain" description="Protein kinase" evidence="3">
    <location>
        <begin position="119"/>
        <end position="445"/>
    </location>
</feature>
<keyword evidence="2" id="KW-0472">Membrane</keyword>
<dbReference type="GO" id="GO:0016301">
    <property type="term" value="F:kinase activity"/>
    <property type="evidence" value="ECO:0007669"/>
    <property type="project" value="UniProtKB-KW"/>
</dbReference>
<dbReference type="EMBL" id="JBHMAX010000023">
    <property type="protein sequence ID" value="MFB9732909.1"/>
    <property type="molecule type" value="Genomic_DNA"/>
</dbReference>
<keyword evidence="2" id="KW-1133">Transmembrane helix</keyword>
<proteinExistence type="inferred from homology"/>
<accession>A0ABV5V515</accession>
<dbReference type="PROSITE" id="PS50011">
    <property type="entry name" value="PROTEIN_KINASE_DOM"/>
    <property type="match status" value="1"/>
</dbReference>
<comment type="caution">
    <text evidence="4">The sequence shown here is derived from an EMBL/GenBank/DDBJ whole genome shotgun (WGS) entry which is preliminary data.</text>
</comment>
<gene>
    <name evidence="4" type="ORF">ACFFN0_12735</name>
</gene>
<dbReference type="CDD" id="cd05121">
    <property type="entry name" value="ABC1_ADCK3-like"/>
    <property type="match status" value="1"/>
</dbReference>
<dbReference type="InterPro" id="IPR004147">
    <property type="entry name" value="ABC1_dom"/>
</dbReference>
<organism evidence="4 5">
    <name type="scientific">Ornithinimicrobium kibberense</name>
    <dbReference type="NCBI Taxonomy" id="282060"/>
    <lineage>
        <taxon>Bacteria</taxon>
        <taxon>Bacillati</taxon>
        <taxon>Actinomycetota</taxon>
        <taxon>Actinomycetes</taxon>
        <taxon>Micrococcales</taxon>
        <taxon>Ornithinimicrobiaceae</taxon>
        <taxon>Ornithinimicrobium</taxon>
    </lineage>
</organism>
<name>A0ABV5V515_9MICO</name>
<evidence type="ECO:0000259" key="3">
    <source>
        <dbReference type="PROSITE" id="PS50011"/>
    </source>
</evidence>
<dbReference type="PANTHER" id="PTHR10566:SF113">
    <property type="entry name" value="PROTEIN ACTIVITY OF BC1 COMPLEX KINASE 7, CHLOROPLASTIC"/>
    <property type="match status" value="1"/>
</dbReference>
<dbReference type="InterPro" id="IPR050154">
    <property type="entry name" value="UbiB_kinase"/>
</dbReference>
<dbReference type="SUPFAM" id="SSF56112">
    <property type="entry name" value="Protein kinase-like (PK-like)"/>
    <property type="match status" value="1"/>
</dbReference>
<keyword evidence="4" id="KW-0808">Transferase</keyword>
<dbReference type="PANTHER" id="PTHR10566">
    <property type="entry name" value="CHAPERONE-ACTIVITY OF BC1 COMPLEX CABC1 -RELATED"/>
    <property type="match status" value="1"/>
</dbReference>
<evidence type="ECO:0000256" key="1">
    <source>
        <dbReference type="ARBA" id="ARBA00009670"/>
    </source>
</evidence>
<feature type="transmembrane region" description="Helical" evidence="2">
    <location>
        <begin position="520"/>
        <end position="541"/>
    </location>
</feature>
<dbReference type="RefSeq" id="WP_141338443.1">
    <property type="nucleotide sequence ID" value="NZ_JBHMAX010000023.1"/>
</dbReference>
<keyword evidence="5" id="KW-1185">Reference proteome</keyword>
<evidence type="ECO:0000313" key="4">
    <source>
        <dbReference type="EMBL" id="MFB9732909.1"/>
    </source>
</evidence>
<dbReference type="InterPro" id="IPR011009">
    <property type="entry name" value="Kinase-like_dom_sf"/>
</dbReference>
<dbReference type="Proteomes" id="UP001589613">
    <property type="component" value="Unassembled WGS sequence"/>
</dbReference>
<reference evidence="4 5" key="1">
    <citation type="submission" date="2024-09" db="EMBL/GenBank/DDBJ databases">
        <authorList>
            <person name="Sun Q."/>
            <person name="Mori K."/>
        </authorList>
    </citation>
    <scope>NUCLEOTIDE SEQUENCE [LARGE SCALE GENOMIC DNA]</scope>
    <source>
        <strain evidence="4 5">JCM 12763</strain>
    </source>
</reference>
<sequence>MAGHLKRYREIARVLTRHGLHAIAVQAGLGRWLPHQPTERDLEVERDKLPGLLVDTFEELGTTFIKLGQLISTRPDIFPAPYCQAFARLTDSTSPVPFEQMAAVVHDDFGATVEQLFAWFDPVPVATASIGQAHRARLHDGRSVVVKIRKPGVVQEVHNDLEILKNLAGHLSRNSQLLSDMDFAGLVEEFSRSLRAELDYLTEARACEEIGDHFRGAPGVHIPWVDWETTTSRVLTMEELSGIRIDDVDALDAAGVDRPDLARRAVEVLIRMVFEDGVFHADPHAGNLFVERDGTIGLIDFGMVGRISPEMRGQFARMVMALVRQDTDGLVRILLEIAPPRGALDRRRMRTELARITSWLDGRALADIHLDRVANQIFTVVRHHRLSLPPEVVQLFRMLIIVDGLGLKIDPGFDITTVLHPYARRLIEEQLSPRQMAARLRDATLTAAQLGVDLPSYARQLLDRIDGGGVDVTIRTAEIEPLVGRMERTGDRVVAALVVAAMITGGTNVLVAYRDRLGRFAGPLVAGGGAALTAGSAYLAWTGRPRHIRPR</sequence>
<evidence type="ECO:0000256" key="2">
    <source>
        <dbReference type="SAM" id="Phobius"/>
    </source>
</evidence>